<dbReference type="Gene3D" id="1.10.287.130">
    <property type="match status" value="1"/>
</dbReference>
<dbReference type="PANTHER" id="PTHR43047:SF68">
    <property type="entry name" value="HISTIDINE KINASE 5"/>
    <property type="match status" value="1"/>
</dbReference>
<dbReference type="EC" id="2.7.13.3" evidence="2"/>
<proteinExistence type="predicted"/>
<evidence type="ECO:0000256" key="1">
    <source>
        <dbReference type="ARBA" id="ARBA00000085"/>
    </source>
</evidence>
<name>A0A7S1IQ28_9EUGL</name>
<comment type="catalytic activity">
    <reaction evidence="1">
        <text>ATP + protein L-histidine = ADP + protein N-phospho-L-histidine.</text>
        <dbReference type="EC" id="2.7.13.3"/>
    </reaction>
</comment>
<dbReference type="GO" id="GO:0005886">
    <property type="term" value="C:plasma membrane"/>
    <property type="evidence" value="ECO:0007669"/>
    <property type="project" value="TreeGrafter"/>
</dbReference>
<dbReference type="PRINTS" id="PR00344">
    <property type="entry name" value="BCTRLSENSOR"/>
</dbReference>
<gene>
    <name evidence="10" type="ORF">EGYM00392_LOCUS29862</name>
</gene>
<keyword evidence="7" id="KW-0472">Membrane</keyword>
<dbReference type="AlphaFoldDB" id="A0A7S1IQ28"/>
<dbReference type="SUPFAM" id="SSF55874">
    <property type="entry name" value="ATPase domain of HSP90 chaperone/DNA topoisomerase II/histidine kinase"/>
    <property type="match status" value="1"/>
</dbReference>
<reference evidence="10" key="1">
    <citation type="submission" date="2021-01" db="EMBL/GenBank/DDBJ databases">
        <authorList>
            <person name="Corre E."/>
            <person name="Pelletier E."/>
            <person name="Niang G."/>
            <person name="Scheremetjew M."/>
            <person name="Finn R."/>
            <person name="Kale V."/>
            <person name="Holt S."/>
            <person name="Cochrane G."/>
            <person name="Meng A."/>
            <person name="Brown T."/>
            <person name="Cohen L."/>
        </authorList>
    </citation>
    <scope>NUCLEOTIDE SEQUENCE</scope>
    <source>
        <strain evidence="10">NIES-381</strain>
    </source>
</reference>
<dbReference type="Pfam" id="PF00512">
    <property type="entry name" value="HisKA"/>
    <property type="match status" value="1"/>
</dbReference>
<evidence type="ECO:0000256" key="4">
    <source>
        <dbReference type="ARBA" id="ARBA00022679"/>
    </source>
</evidence>
<feature type="transmembrane region" description="Helical" evidence="7">
    <location>
        <begin position="69"/>
        <end position="87"/>
    </location>
</feature>
<evidence type="ECO:0000256" key="2">
    <source>
        <dbReference type="ARBA" id="ARBA00012438"/>
    </source>
</evidence>
<evidence type="ECO:0000256" key="7">
    <source>
        <dbReference type="SAM" id="Phobius"/>
    </source>
</evidence>
<dbReference type="SMART" id="SM00388">
    <property type="entry name" value="HisKA"/>
    <property type="match status" value="1"/>
</dbReference>
<dbReference type="InterPro" id="IPR003594">
    <property type="entry name" value="HATPase_dom"/>
</dbReference>
<evidence type="ECO:0000313" key="10">
    <source>
        <dbReference type="EMBL" id="CAD9018749.1"/>
    </source>
</evidence>
<evidence type="ECO:0000259" key="9">
    <source>
        <dbReference type="PROSITE" id="PS50110"/>
    </source>
</evidence>
<dbReference type="InterPro" id="IPR036097">
    <property type="entry name" value="HisK_dim/P_sf"/>
</dbReference>
<dbReference type="CDD" id="cd17546">
    <property type="entry name" value="REC_hyHK_CKI1_RcsC-like"/>
    <property type="match status" value="1"/>
</dbReference>
<feature type="domain" description="Response regulatory" evidence="9">
    <location>
        <begin position="480"/>
        <end position="597"/>
    </location>
</feature>
<dbReference type="PROSITE" id="PS50109">
    <property type="entry name" value="HIS_KIN"/>
    <property type="match status" value="1"/>
</dbReference>
<dbReference type="SMART" id="SM00387">
    <property type="entry name" value="HATPase_c"/>
    <property type="match status" value="1"/>
</dbReference>
<keyword evidence="5" id="KW-0418">Kinase</keyword>
<accession>A0A7S1IQ28</accession>
<evidence type="ECO:0000256" key="3">
    <source>
        <dbReference type="ARBA" id="ARBA00022553"/>
    </source>
</evidence>
<feature type="modified residue" description="4-aspartylphosphate" evidence="6">
    <location>
        <position position="533"/>
    </location>
</feature>
<dbReference type="SUPFAM" id="SSF47384">
    <property type="entry name" value="Homodimeric domain of signal transducing histidine kinase"/>
    <property type="match status" value="1"/>
</dbReference>
<dbReference type="Gene3D" id="3.30.565.10">
    <property type="entry name" value="Histidine kinase-like ATPase, C-terminal domain"/>
    <property type="match status" value="1"/>
</dbReference>
<dbReference type="EMBL" id="HBGA01080095">
    <property type="protein sequence ID" value="CAD9018749.1"/>
    <property type="molecule type" value="Transcribed_RNA"/>
</dbReference>
<evidence type="ECO:0000256" key="5">
    <source>
        <dbReference type="ARBA" id="ARBA00022777"/>
    </source>
</evidence>
<sequence>MSLVSWFRAHRRVLWHYMFIPESFAFHMKFLQWEAQRMYLVAGAICLVCFLLHLSNFFTRFSEGRDTQYLTLGLIAWPVPGIASLMWSGRGRRWVKAHYLVWHGHLAVLVCMWCSRMAMDTIYNNFNHQTWNVPVAGLTVMLLPLWTPYLKVLIMILYVQIAIHRLTTRGMPLPWPDMHVTNWVGDIGCPLILAWIHAVSTRQMFLVTEALAAESEAHQRAKEEIESAQERDRRFFALLSHEMRTPLGGLLGFLELLQGTDLTDEQSGFLRHISSSTMILKTVINDILDTFKLQAGKFSLDVQEVHLLSAVEQWVNAAQAYVESQKLQFRYTLVGELPERVLLDVVRVQQVLSNLISNAVKFTEAGHVSLAMEVLPGSKQSLKVAVEDTGIGVAEMHQGQLFQAFMQADVTISRRFGGTGLGLAIVKDLVSLMGGEVGFEPREGRGSRFWFLLPLQVQYGPSGGMPHAVLAPHHLHRKYKVMVVDDIPLNLRLVSSMAQKLGFDCICMPSGQATVQFLQDHPTNHGLDLVLMDLWMPEMTGFEAAKAIQRIDKSIPVLACSADVNTMEQEVKAAGMRGIIAKPLTKATLINALNEHGRSTRMEAGPSSVDEVHALRVVEVEE</sequence>
<dbReference type="InterPro" id="IPR005467">
    <property type="entry name" value="His_kinase_dom"/>
</dbReference>
<feature type="transmembrane region" description="Helical" evidence="7">
    <location>
        <begin position="99"/>
        <end position="118"/>
    </location>
</feature>
<feature type="transmembrane region" description="Helical" evidence="7">
    <location>
        <begin position="180"/>
        <end position="198"/>
    </location>
</feature>
<protein>
    <recommendedName>
        <fullName evidence="2">histidine kinase</fullName>
        <ecNumber evidence="2">2.7.13.3</ecNumber>
    </recommendedName>
</protein>
<dbReference type="SMART" id="SM00448">
    <property type="entry name" value="REC"/>
    <property type="match status" value="1"/>
</dbReference>
<keyword evidence="7" id="KW-1133">Transmembrane helix</keyword>
<feature type="domain" description="Histidine kinase" evidence="8">
    <location>
        <begin position="238"/>
        <end position="457"/>
    </location>
</feature>
<keyword evidence="7" id="KW-0812">Transmembrane</keyword>
<dbReference type="Pfam" id="PF02518">
    <property type="entry name" value="HATPase_c"/>
    <property type="match status" value="1"/>
</dbReference>
<dbReference type="Gene3D" id="3.40.50.2300">
    <property type="match status" value="1"/>
</dbReference>
<dbReference type="PANTHER" id="PTHR43047">
    <property type="entry name" value="TWO-COMPONENT HISTIDINE PROTEIN KINASE"/>
    <property type="match status" value="1"/>
</dbReference>
<dbReference type="GO" id="GO:0000155">
    <property type="term" value="F:phosphorelay sensor kinase activity"/>
    <property type="evidence" value="ECO:0007669"/>
    <property type="project" value="InterPro"/>
</dbReference>
<dbReference type="GO" id="GO:0009927">
    <property type="term" value="F:histidine phosphotransfer kinase activity"/>
    <property type="evidence" value="ECO:0007669"/>
    <property type="project" value="TreeGrafter"/>
</dbReference>
<feature type="transmembrane region" description="Helical" evidence="7">
    <location>
        <begin position="138"/>
        <end position="159"/>
    </location>
</feature>
<dbReference type="SUPFAM" id="SSF52172">
    <property type="entry name" value="CheY-like"/>
    <property type="match status" value="1"/>
</dbReference>
<dbReference type="CDD" id="cd16922">
    <property type="entry name" value="HATPase_EvgS-ArcB-TorS-like"/>
    <property type="match status" value="1"/>
</dbReference>
<dbReference type="InterPro" id="IPR001789">
    <property type="entry name" value="Sig_transdc_resp-reg_receiver"/>
</dbReference>
<keyword evidence="4" id="KW-0808">Transferase</keyword>
<dbReference type="InterPro" id="IPR011006">
    <property type="entry name" value="CheY-like_superfamily"/>
</dbReference>
<dbReference type="InterPro" id="IPR036890">
    <property type="entry name" value="HATPase_C_sf"/>
</dbReference>
<dbReference type="InterPro" id="IPR004358">
    <property type="entry name" value="Sig_transdc_His_kin-like_C"/>
</dbReference>
<evidence type="ECO:0000259" key="8">
    <source>
        <dbReference type="PROSITE" id="PS50109"/>
    </source>
</evidence>
<evidence type="ECO:0000256" key="6">
    <source>
        <dbReference type="PROSITE-ProRule" id="PRU00169"/>
    </source>
</evidence>
<dbReference type="CDD" id="cd00082">
    <property type="entry name" value="HisKA"/>
    <property type="match status" value="1"/>
</dbReference>
<dbReference type="InterPro" id="IPR003661">
    <property type="entry name" value="HisK_dim/P_dom"/>
</dbReference>
<keyword evidence="3 6" id="KW-0597">Phosphoprotein</keyword>
<dbReference type="FunFam" id="3.30.565.10:FF:000010">
    <property type="entry name" value="Sensor histidine kinase RcsC"/>
    <property type="match status" value="1"/>
</dbReference>
<feature type="transmembrane region" description="Helical" evidence="7">
    <location>
        <begin position="38"/>
        <end position="57"/>
    </location>
</feature>
<dbReference type="Pfam" id="PF00072">
    <property type="entry name" value="Response_reg"/>
    <property type="match status" value="1"/>
</dbReference>
<organism evidence="10">
    <name type="scientific">Eutreptiella gymnastica</name>
    <dbReference type="NCBI Taxonomy" id="73025"/>
    <lineage>
        <taxon>Eukaryota</taxon>
        <taxon>Discoba</taxon>
        <taxon>Euglenozoa</taxon>
        <taxon>Euglenida</taxon>
        <taxon>Spirocuta</taxon>
        <taxon>Euglenophyceae</taxon>
        <taxon>Eutreptiales</taxon>
        <taxon>Eutreptiaceae</taxon>
        <taxon>Eutreptiella</taxon>
    </lineage>
</organism>
<dbReference type="PROSITE" id="PS50110">
    <property type="entry name" value="RESPONSE_REGULATORY"/>
    <property type="match status" value="1"/>
</dbReference>